<dbReference type="EMBL" id="JAHRIQ010015231">
    <property type="protein sequence ID" value="MEQ2226446.1"/>
    <property type="molecule type" value="Genomic_DNA"/>
</dbReference>
<name>A0ABV0T2Y5_9TELE</name>
<keyword evidence="2" id="KW-1185">Reference proteome</keyword>
<accession>A0ABV0T2Y5</accession>
<proteinExistence type="predicted"/>
<gene>
    <name evidence="1" type="ORF">ILYODFUR_027570</name>
</gene>
<reference evidence="1 2" key="1">
    <citation type="submission" date="2021-06" db="EMBL/GenBank/DDBJ databases">
        <authorList>
            <person name="Palmer J.M."/>
        </authorList>
    </citation>
    <scope>NUCLEOTIDE SEQUENCE [LARGE SCALE GENOMIC DNA]</scope>
    <source>
        <strain evidence="2">if_2019</strain>
        <tissue evidence="1">Muscle</tissue>
    </source>
</reference>
<evidence type="ECO:0000313" key="1">
    <source>
        <dbReference type="EMBL" id="MEQ2226446.1"/>
    </source>
</evidence>
<dbReference type="Proteomes" id="UP001482620">
    <property type="component" value="Unassembled WGS sequence"/>
</dbReference>
<evidence type="ECO:0000313" key="2">
    <source>
        <dbReference type="Proteomes" id="UP001482620"/>
    </source>
</evidence>
<sequence>MKNPSIFYTLFFDSGLWGRWRLSPPVYRRKAGYTLVHVFGLWEEARVPTENPGRHREYMQSPYRKSPGRTQHLLAAGQQCFQLRHCAAPMKKHIYTKQINKFP</sequence>
<comment type="caution">
    <text evidence="1">The sequence shown here is derived from an EMBL/GenBank/DDBJ whole genome shotgun (WGS) entry which is preliminary data.</text>
</comment>
<organism evidence="1 2">
    <name type="scientific">Ilyodon furcidens</name>
    <name type="common">goldbreast splitfin</name>
    <dbReference type="NCBI Taxonomy" id="33524"/>
    <lineage>
        <taxon>Eukaryota</taxon>
        <taxon>Metazoa</taxon>
        <taxon>Chordata</taxon>
        <taxon>Craniata</taxon>
        <taxon>Vertebrata</taxon>
        <taxon>Euteleostomi</taxon>
        <taxon>Actinopterygii</taxon>
        <taxon>Neopterygii</taxon>
        <taxon>Teleostei</taxon>
        <taxon>Neoteleostei</taxon>
        <taxon>Acanthomorphata</taxon>
        <taxon>Ovalentaria</taxon>
        <taxon>Atherinomorphae</taxon>
        <taxon>Cyprinodontiformes</taxon>
        <taxon>Goodeidae</taxon>
        <taxon>Ilyodon</taxon>
    </lineage>
</organism>
<protein>
    <submittedName>
        <fullName evidence="1">Uncharacterized protein</fullName>
    </submittedName>
</protein>